<dbReference type="InterPro" id="IPR028973">
    <property type="entry name" value="PhnB-like"/>
</dbReference>
<keyword evidence="3" id="KW-1185">Reference proteome</keyword>
<dbReference type="Gene3D" id="3.30.720.100">
    <property type="match status" value="1"/>
</dbReference>
<dbReference type="InterPro" id="IPR009725">
    <property type="entry name" value="3_dmu_93_MTrfase"/>
</dbReference>
<dbReference type="EMBL" id="CP120373">
    <property type="protein sequence ID" value="WEX86312.1"/>
    <property type="molecule type" value="Genomic_DNA"/>
</dbReference>
<dbReference type="PANTHER" id="PTHR33990">
    <property type="entry name" value="PROTEIN YJDN-RELATED"/>
    <property type="match status" value="1"/>
</dbReference>
<dbReference type="PIRSF" id="PIRSF021700">
    <property type="entry name" value="3_dmu_93_MTrfase"/>
    <property type="match status" value="1"/>
</dbReference>
<dbReference type="PANTHER" id="PTHR33990:SF4">
    <property type="entry name" value="PHNB-LIKE DOMAIN-CONTAINING PROTEIN"/>
    <property type="match status" value="1"/>
</dbReference>
<dbReference type="RefSeq" id="WP_280658383.1">
    <property type="nucleotide sequence ID" value="NZ_CP120373.1"/>
</dbReference>
<sequence>MVNRVRPFLMFQGEAEAAMNLYLSLFSGAKIISIDRYGPGEAGAEGSVMQAQLSIAGETILCIDSPVKHEFDFRPAFSLFVDCDSESELEHLASALAEGGAVLMPLANYGFSRQFAWVCDRYGVSWQLNLR</sequence>
<dbReference type="Pfam" id="PF06983">
    <property type="entry name" value="3-dmu-9_3-mt"/>
    <property type="match status" value="1"/>
</dbReference>
<name>A0ABY8D9F3_9HYPH</name>
<dbReference type="SUPFAM" id="SSF54593">
    <property type="entry name" value="Glyoxalase/Bleomycin resistance protein/Dihydroxybiphenyl dioxygenase"/>
    <property type="match status" value="1"/>
</dbReference>
<gene>
    <name evidence="2" type="ORF">PZN02_002586</name>
</gene>
<evidence type="ECO:0000313" key="3">
    <source>
        <dbReference type="Proteomes" id="UP001229355"/>
    </source>
</evidence>
<dbReference type="Gene3D" id="3.30.720.110">
    <property type="match status" value="1"/>
</dbReference>
<organism evidence="2 3">
    <name type="scientific">Sinorhizobium garamanticum</name>
    <dbReference type="NCBI Taxonomy" id="680247"/>
    <lineage>
        <taxon>Bacteria</taxon>
        <taxon>Pseudomonadati</taxon>
        <taxon>Pseudomonadota</taxon>
        <taxon>Alphaproteobacteria</taxon>
        <taxon>Hyphomicrobiales</taxon>
        <taxon>Rhizobiaceae</taxon>
        <taxon>Sinorhizobium/Ensifer group</taxon>
        <taxon>Sinorhizobium</taxon>
    </lineage>
</organism>
<evidence type="ECO:0000259" key="1">
    <source>
        <dbReference type="Pfam" id="PF06983"/>
    </source>
</evidence>
<dbReference type="CDD" id="cd06588">
    <property type="entry name" value="PhnB_like"/>
    <property type="match status" value="1"/>
</dbReference>
<reference evidence="2 3" key="1">
    <citation type="submission" date="2023-03" db="EMBL/GenBank/DDBJ databases">
        <authorList>
            <person name="Kaur S."/>
            <person name="Espinosa-Saiz D."/>
            <person name="Velazquez E."/>
            <person name="Menendez E."/>
            <person name="diCenzo G.C."/>
        </authorList>
    </citation>
    <scope>NUCLEOTIDE SEQUENCE [LARGE SCALE GENOMIC DNA]</scope>
    <source>
        <strain evidence="2 3">LMG 24692</strain>
    </source>
</reference>
<dbReference type="Proteomes" id="UP001229355">
    <property type="component" value="Chromosome 1"/>
</dbReference>
<evidence type="ECO:0000313" key="2">
    <source>
        <dbReference type="EMBL" id="WEX86312.1"/>
    </source>
</evidence>
<protein>
    <submittedName>
        <fullName evidence="2">VOC family protein</fullName>
    </submittedName>
</protein>
<accession>A0ABY8D9F3</accession>
<dbReference type="InterPro" id="IPR029068">
    <property type="entry name" value="Glyas_Bleomycin-R_OHBP_Dase"/>
</dbReference>
<feature type="domain" description="PhnB-like" evidence="1">
    <location>
        <begin position="5"/>
        <end position="128"/>
    </location>
</feature>
<proteinExistence type="predicted"/>